<evidence type="ECO:0000313" key="3">
    <source>
        <dbReference type="EMBL" id="SDL96726.1"/>
    </source>
</evidence>
<reference evidence="4" key="1">
    <citation type="submission" date="2016-10" db="EMBL/GenBank/DDBJ databases">
        <authorList>
            <person name="Varghese N."/>
            <person name="Submissions S."/>
        </authorList>
    </citation>
    <scope>NUCLEOTIDE SEQUENCE [LARGE SCALE GENOMIC DNA]</scope>
    <source>
        <strain evidence="4">AAP</strain>
    </source>
</reference>
<evidence type="ECO:0008006" key="5">
    <source>
        <dbReference type="Google" id="ProtNLM"/>
    </source>
</evidence>
<feature type="region of interest" description="Disordered" evidence="1">
    <location>
        <begin position="31"/>
        <end position="62"/>
    </location>
</feature>
<evidence type="ECO:0000256" key="2">
    <source>
        <dbReference type="SAM" id="SignalP"/>
    </source>
</evidence>
<protein>
    <recommendedName>
        <fullName evidence="5">MSHA biogenesis protein MshK</fullName>
    </recommendedName>
</protein>
<organism evidence="3 4">
    <name type="scientific">Franzmannia pantelleriensis</name>
    <dbReference type="NCBI Taxonomy" id="48727"/>
    <lineage>
        <taxon>Bacteria</taxon>
        <taxon>Pseudomonadati</taxon>
        <taxon>Pseudomonadota</taxon>
        <taxon>Gammaproteobacteria</taxon>
        <taxon>Oceanospirillales</taxon>
        <taxon>Halomonadaceae</taxon>
        <taxon>Franzmannia</taxon>
    </lineage>
</organism>
<dbReference type="RefSeq" id="WP_176817224.1">
    <property type="nucleotide sequence ID" value="NZ_FNGH01000008.1"/>
</dbReference>
<dbReference type="STRING" id="48727.SAMN05192555_10867"/>
<name>A0A1G9PD38_9GAMM</name>
<evidence type="ECO:0000313" key="4">
    <source>
        <dbReference type="Proteomes" id="UP000199107"/>
    </source>
</evidence>
<dbReference type="AlphaFoldDB" id="A0A1G9PD38"/>
<keyword evidence="2" id="KW-0732">Signal</keyword>
<dbReference type="Proteomes" id="UP000199107">
    <property type="component" value="Unassembled WGS sequence"/>
</dbReference>
<feature type="compositionally biased region" description="Low complexity" evidence="1">
    <location>
        <begin position="31"/>
        <end position="48"/>
    </location>
</feature>
<evidence type="ECO:0000256" key="1">
    <source>
        <dbReference type="SAM" id="MobiDB-lite"/>
    </source>
</evidence>
<sequence>MRCTQWMVWLLPLAMVWPAISMAGEGEASVSGTSSAVVSSSSSTGGSSRAQSTVSGQNASVTVNGHQLEVSGGRLRLDGVAYGEVTPEQAVTLRVENGVVTLLVDGVERLPDD</sequence>
<feature type="signal peptide" evidence="2">
    <location>
        <begin position="1"/>
        <end position="23"/>
    </location>
</feature>
<feature type="chain" id="PRO_5011638385" description="MSHA biogenesis protein MshK" evidence="2">
    <location>
        <begin position="24"/>
        <end position="113"/>
    </location>
</feature>
<accession>A0A1G9PD38</accession>
<gene>
    <name evidence="3" type="ORF">SAMN05192555_10867</name>
</gene>
<proteinExistence type="predicted"/>
<feature type="compositionally biased region" description="Polar residues" evidence="1">
    <location>
        <begin position="49"/>
        <end position="62"/>
    </location>
</feature>
<keyword evidence="4" id="KW-1185">Reference proteome</keyword>
<dbReference type="EMBL" id="FNGH01000008">
    <property type="protein sequence ID" value="SDL96726.1"/>
    <property type="molecule type" value="Genomic_DNA"/>
</dbReference>